<sequence>MERWLWTRTADGGDGGGGKRRRAGMGLCSSTRQPTTTRTMPRSGRGEGARYRSPAGCSASGSGFTRTTARQGRGPIGDRRWTDQRRCATTLIQDMLDVLSGTPFLRQTTPRHERTMLENVAGTRSARRLHDCISQDLASLRRLWRCRHARHAGQRHPGLDRRNRQLSGIGPRDGSRRLAGLDRIQHKLKLRVVASGHEMRSSPGGP</sequence>
<evidence type="ECO:0000256" key="1">
    <source>
        <dbReference type="SAM" id="MobiDB-lite"/>
    </source>
</evidence>
<keyword evidence="3" id="KW-1185">Reference proteome</keyword>
<reference evidence="2 3" key="1">
    <citation type="submission" date="2017-08" db="EMBL/GenBank/DDBJ databases">
        <title>Harnessing the power of phylogenomics to disentangle the directionality and signatures of interkingdom host jumping in the parasitic fungal genus Tolypocladium.</title>
        <authorList>
            <person name="Quandt C.A."/>
            <person name="Patterson W."/>
            <person name="Spatafora J.W."/>
        </authorList>
    </citation>
    <scope>NUCLEOTIDE SEQUENCE [LARGE SCALE GENOMIC DNA]</scope>
    <source>
        <strain evidence="2 3">CBS 113982</strain>
    </source>
</reference>
<evidence type="ECO:0000313" key="2">
    <source>
        <dbReference type="EMBL" id="PNY26505.1"/>
    </source>
</evidence>
<protein>
    <submittedName>
        <fullName evidence="2">Uncharacterized protein</fullName>
    </submittedName>
</protein>
<feature type="region of interest" description="Disordered" evidence="1">
    <location>
        <begin position="150"/>
        <end position="176"/>
    </location>
</feature>
<feature type="region of interest" description="Disordered" evidence="1">
    <location>
        <begin position="1"/>
        <end position="80"/>
    </location>
</feature>
<dbReference type="Proteomes" id="UP000236621">
    <property type="component" value="Unassembled WGS sequence"/>
</dbReference>
<comment type="caution">
    <text evidence="2">The sequence shown here is derived from an EMBL/GenBank/DDBJ whole genome shotgun (WGS) entry which is preliminary data.</text>
</comment>
<proteinExistence type="predicted"/>
<accession>A0A2K3QG69</accession>
<feature type="compositionally biased region" description="Polar residues" evidence="1">
    <location>
        <begin position="59"/>
        <end position="70"/>
    </location>
</feature>
<organism evidence="2 3">
    <name type="scientific">Tolypocladium capitatum</name>
    <dbReference type="NCBI Taxonomy" id="45235"/>
    <lineage>
        <taxon>Eukaryota</taxon>
        <taxon>Fungi</taxon>
        <taxon>Dikarya</taxon>
        <taxon>Ascomycota</taxon>
        <taxon>Pezizomycotina</taxon>
        <taxon>Sordariomycetes</taxon>
        <taxon>Hypocreomycetidae</taxon>
        <taxon>Hypocreales</taxon>
        <taxon>Ophiocordycipitaceae</taxon>
        <taxon>Tolypocladium</taxon>
    </lineage>
</organism>
<feature type="compositionally biased region" description="Low complexity" evidence="1">
    <location>
        <begin position="24"/>
        <end position="43"/>
    </location>
</feature>
<evidence type="ECO:0000313" key="3">
    <source>
        <dbReference type="Proteomes" id="UP000236621"/>
    </source>
</evidence>
<gene>
    <name evidence="2" type="ORF">TCAP_03566</name>
</gene>
<name>A0A2K3QG69_9HYPO</name>
<feature type="non-terminal residue" evidence="2">
    <location>
        <position position="206"/>
    </location>
</feature>
<dbReference type="EMBL" id="NRSZ01000545">
    <property type="protein sequence ID" value="PNY26505.1"/>
    <property type="molecule type" value="Genomic_DNA"/>
</dbReference>
<dbReference type="AlphaFoldDB" id="A0A2K3QG69"/>